<keyword evidence="1" id="KW-1185">Reference proteome</keyword>
<name>A0A914HB64_GLORO</name>
<dbReference type="AlphaFoldDB" id="A0A914HB64"/>
<proteinExistence type="predicted"/>
<evidence type="ECO:0000313" key="2">
    <source>
        <dbReference type="WBParaSite" id="Gr19_v10_g15483.t1"/>
    </source>
</evidence>
<organism evidence="1 2">
    <name type="scientific">Globodera rostochiensis</name>
    <name type="common">Golden nematode worm</name>
    <name type="synonym">Heterodera rostochiensis</name>
    <dbReference type="NCBI Taxonomy" id="31243"/>
    <lineage>
        <taxon>Eukaryota</taxon>
        <taxon>Metazoa</taxon>
        <taxon>Ecdysozoa</taxon>
        <taxon>Nematoda</taxon>
        <taxon>Chromadorea</taxon>
        <taxon>Rhabditida</taxon>
        <taxon>Tylenchina</taxon>
        <taxon>Tylenchomorpha</taxon>
        <taxon>Tylenchoidea</taxon>
        <taxon>Heteroderidae</taxon>
        <taxon>Heteroderinae</taxon>
        <taxon>Globodera</taxon>
    </lineage>
</organism>
<evidence type="ECO:0000313" key="1">
    <source>
        <dbReference type="Proteomes" id="UP000887572"/>
    </source>
</evidence>
<accession>A0A914HB64</accession>
<reference evidence="2" key="1">
    <citation type="submission" date="2022-11" db="UniProtKB">
        <authorList>
            <consortium name="WormBaseParasite"/>
        </authorList>
    </citation>
    <scope>IDENTIFICATION</scope>
</reference>
<dbReference type="WBParaSite" id="Gr19_v10_g15483.t1">
    <property type="protein sequence ID" value="Gr19_v10_g15483.t1"/>
    <property type="gene ID" value="Gr19_v10_g15483"/>
</dbReference>
<dbReference type="Proteomes" id="UP000887572">
    <property type="component" value="Unplaced"/>
</dbReference>
<sequence length="387" mass="45394">MTCSMFNNACGDEYQTDWNHKKHLGLQRQKQMSKKPKKVAKRLKEIFVCDDVLFGVFKFCGHFVLGLKVALLSDRFDRLVDAHFKLKEWSLGELQIRRAVDGKGAEIVKYVHYEVERQLPIPHEPLPDKVIGFKWLTISYIDQSVIAFLQNIHRLFDFKGTHISIGTTEDQTRSWEIIWEKIWPLFKNNICGFDLSHSHLDRLRQFSPTILRDCPKLRIESADLFPKFPADDSAGASPWQAVAKWLHTPRGDGLPKMLKCYFCLEEIEGKMTFANSFERVNFIICFWVRSSDGIVPFELKNNLTGERLEFRHFDETKWLLIRCPIERDEEKWAEFEREALEWNCPWNRSTINFNDRDIGVGLDTNEGPSKPRKKGFFTGKTRRVKFI</sequence>
<protein>
    <submittedName>
        <fullName evidence="2">Uncharacterized protein</fullName>
    </submittedName>
</protein>